<accession>K6Y5K0</accession>
<name>K6Y5K0_9ALTE</name>
<gene>
    <name evidence="1" type="ORF">GLIP_0874</name>
</gene>
<organism evidence="1 2">
    <name type="scientific">Aliiglaciecola lipolytica E3</name>
    <dbReference type="NCBI Taxonomy" id="1127673"/>
    <lineage>
        <taxon>Bacteria</taxon>
        <taxon>Pseudomonadati</taxon>
        <taxon>Pseudomonadota</taxon>
        <taxon>Gammaproteobacteria</taxon>
        <taxon>Alteromonadales</taxon>
        <taxon>Alteromonadaceae</taxon>
        <taxon>Aliiglaciecola</taxon>
    </lineage>
</organism>
<sequence>MTSVNLPSLQDCHELWTALADRQPFTELEQRYRLTEYDALLQANTLNTLKNRLSEQQHAGSEFSKCFQCQDSMVETDSYYETIIFQDKVIPTRANSWHDLFNGLIWLSFPKTKSLLNQWHVEDIQNHGLTPRTQRRNQITLFDECGVVLAVSKQQLCEQLMRHEWQNVFVRNRHLWLNASANKVVETQRQTQKIKPFVFGHANYEMLMNPFLGLTGKWIAVIVEDDFFNLGYAAQLDKLDSALFESLSTKNCIAATAKLPPLPLLGIPGWFSENENEHFYMNESYFRPLRTSNK</sequence>
<keyword evidence="2" id="KW-1185">Reference proteome</keyword>
<dbReference type="STRING" id="1127673.GLIP_0874"/>
<reference evidence="1 2" key="1">
    <citation type="journal article" date="2017" name="Antonie Van Leeuwenhoek">
        <title>Rhizobium rhizosphaerae sp. nov., a novel species isolated from rice rhizosphere.</title>
        <authorList>
            <person name="Zhao J.J."/>
            <person name="Zhang J."/>
            <person name="Zhang R.J."/>
            <person name="Zhang C.W."/>
            <person name="Yin H.Q."/>
            <person name="Zhang X.X."/>
        </authorList>
    </citation>
    <scope>NUCLEOTIDE SEQUENCE [LARGE SCALE GENOMIC DNA]</scope>
    <source>
        <strain evidence="1 2">E3</strain>
    </source>
</reference>
<dbReference type="eggNOG" id="ENOG502ZBX5">
    <property type="taxonomic scope" value="Bacteria"/>
</dbReference>
<dbReference type="RefSeq" id="WP_008843334.1">
    <property type="nucleotide sequence ID" value="NZ_BAEN01000021.1"/>
</dbReference>
<dbReference type="Proteomes" id="UP000006334">
    <property type="component" value="Unassembled WGS sequence"/>
</dbReference>
<keyword evidence="1" id="KW-0812">Transmembrane</keyword>
<dbReference type="InterPro" id="IPR021390">
    <property type="entry name" value="DUF3025"/>
</dbReference>
<dbReference type="OrthoDB" id="5292474at2"/>
<dbReference type="AlphaFoldDB" id="K6Y5K0"/>
<evidence type="ECO:0000313" key="2">
    <source>
        <dbReference type="Proteomes" id="UP000006334"/>
    </source>
</evidence>
<keyword evidence="1" id="KW-0472">Membrane</keyword>
<protein>
    <submittedName>
        <fullName evidence="1">Probable putative transmembrane protein</fullName>
    </submittedName>
</protein>
<evidence type="ECO:0000313" key="1">
    <source>
        <dbReference type="EMBL" id="GAC13517.1"/>
    </source>
</evidence>
<dbReference type="EMBL" id="BAEN01000021">
    <property type="protein sequence ID" value="GAC13517.1"/>
    <property type="molecule type" value="Genomic_DNA"/>
</dbReference>
<proteinExistence type="predicted"/>
<dbReference type="Pfam" id="PF11227">
    <property type="entry name" value="DUF3025"/>
    <property type="match status" value="1"/>
</dbReference>
<comment type="caution">
    <text evidence="1">The sequence shown here is derived from an EMBL/GenBank/DDBJ whole genome shotgun (WGS) entry which is preliminary data.</text>
</comment>